<dbReference type="AlphaFoldDB" id="I3CEZ8"/>
<dbReference type="Proteomes" id="UP000005744">
    <property type="component" value="Unassembled WGS sequence"/>
</dbReference>
<dbReference type="OrthoDB" id="9886813at2"/>
<evidence type="ECO:0000313" key="2">
    <source>
        <dbReference type="Proteomes" id="UP000005744"/>
    </source>
</evidence>
<name>I3CEZ8_9GAMM</name>
<dbReference type="STRING" id="395493.BegalDRAFT_1295"/>
<evidence type="ECO:0000313" key="1">
    <source>
        <dbReference type="EMBL" id="EIJ42191.1"/>
    </source>
</evidence>
<gene>
    <name evidence="1" type="ORF">BegalDRAFT_1295</name>
</gene>
<reference evidence="1 2" key="1">
    <citation type="submission" date="2011-11" db="EMBL/GenBank/DDBJ databases">
        <title>Improved High-Quality Draft sequence of Beggiatoa alba B18lD.</title>
        <authorList>
            <consortium name="US DOE Joint Genome Institute"/>
            <person name="Lucas S."/>
            <person name="Han J."/>
            <person name="Lapidus A."/>
            <person name="Cheng J.-F."/>
            <person name="Goodwin L."/>
            <person name="Pitluck S."/>
            <person name="Peters L."/>
            <person name="Mikhailova N."/>
            <person name="Held B."/>
            <person name="Detter J.C."/>
            <person name="Han C."/>
            <person name="Tapia R."/>
            <person name="Land M."/>
            <person name="Hauser L."/>
            <person name="Kyrpides N."/>
            <person name="Ivanova N."/>
            <person name="Pagani I."/>
            <person name="Samuel K."/>
            <person name="Teske A."/>
            <person name="Mueller J."/>
            <person name="Woyke T."/>
        </authorList>
    </citation>
    <scope>NUCLEOTIDE SEQUENCE [LARGE SCALE GENOMIC DNA]</scope>
    <source>
        <strain evidence="1 2">B18LD</strain>
    </source>
</reference>
<accession>I3CEZ8</accession>
<dbReference type="HOGENOM" id="CLU_2876756_0_0_6"/>
<protein>
    <submittedName>
        <fullName evidence="1">Uncharacterized protein</fullName>
    </submittedName>
</protein>
<sequence length="63" mass="7693">MSQPYTYLRWFNEICTYLEQENVSMTAQQIETLFRPQFEKQLTPKQAIAMCWQAINQRRPTKY</sequence>
<organism evidence="1 2">
    <name type="scientific">Beggiatoa alba B18LD</name>
    <dbReference type="NCBI Taxonomy" id="395493"/>
    <lineage>
        <taxon>Bacteria</taxon>
        <taxon>Pseudomonadati</taxon>
        <taxon>Pseudomonadota</taxon>
        <taxon>Gammaproteobacteria</taxon>
        <taxon>Thiotrichales</taxon>
        <taxon>Thiotrichaceae</taxon>
        <taxon>Beggiatoa</taxon>
    </lineage>
</organism>
<dbReference type="RefSeq" id="WP_002684905.1">
    <property type="nucleotide sequence ID" value="NZ_JH600070.1"/>
</dbReference>
<dbReference type="EMBL" id="JH600070">
    <property type="protein sequence ID" value="EIJ42191.1"/>
    <property type="molecule type" value="Genomic_DNA"/>
</dbReference>
<proteinExistence type="predicted"/>
<keyword evidence="2" id="KW-1185">Reference proteome</keyword>